<dbReference type="InterPro" id="IPR036393">
    <property type="entry name" value="AceGlu_kinase-like_sf"/>
</dbReference>
<dbReference type="HAMAP" id="MF_00456">
    <property type="entry name" value="ProB"/>
    <property type="match status" value="1"/>
</dbReference>
<evidence type="ECO:0000256" key="6">
    <source>
        <dbReference type="ARBA" id="ARBA00022777"/>
    </source>
</evidence>
<dbReference type="SUPFAM" id="SSF53633">
    <property type="entry name" value="Carbamate kinase-like"/>
    <property type="match status" value="1"/>
</dbReference>
<dbReference type="EMBL" id="QUSM01000005">
    <property type="protein sequence ID" value="RGD73499.1"/>
    <property type="molecule type" value="Genomic_DNA"/>
</dbReference>
<dbReference type="InterPro" id="IPR001048">
    <property type="entry name" value="Asp/Glu/Uridylate_kinase"/>
</dbReference>
<comment type="caution">
    <text evidence="10">The sequence shown here is derived from an EMBL/GenBank/DDBJ whole genome shotgun (WGS) entry which is preliminary data.</text>
</comment>
<dbReference type="InterPro" id="IPR041739">
    <property type="entry name" value="G5K_ProB"/>
</dbReference>
<feature type="binding site" evidence="8">
    <location>
        <begin position="214"/>
        <end position="220"/>
    </location>
    <ligand>
        <name>ATP</name>
        <dbReference type="ChEBI" id="CHEBI:30616"/>
    </ligand>
</feature>
<dbReference type="InterPro" id="IPR001057">
    <property type="entry name" value="Glu/AcGlu_kinase"/>
</dbReference>
<feature type="binding site" evidence="8">
    <location>
        <position position="53"/>
    </location>
    <ligand>
        <name>substrate</name>
    </ligand>
</feature>
<evidence type="ECO:0000259" key="9">
    <source>
        <dbReference type="Pfam" id="PF00696"/>
    </source>
</evidence>
<sequence length="262" mass="28895">MKNVVKAKKIVIKIGTSTLTHKTGNINIRRVEHLVKIIADLKNFGRDIILVSSGAVGVGMGKLGLDKKPRDLSQKQALAAIGQCELMYLYDKLFGEYNHNVAQVLITNDVISEKEDILKITNTFDKLLKYNVIPIVNENDTVSTEELEFGDNDTLSAVVSSIIKADLLVILTDIDGLYTDNPSKNKDAKRIEVVEEITDDIISCCADTVNNLGTGGMITKIKAGQIAFENNFDMVILSSKDPNDLYSLFDGENKGTLFKVRK</sequence>
<evidence type="ECO:0000313" key="11">
    <source>
        <dbReference type="Proteomes" id="UP000261212"/>
    </source>
</evidence>
<protein>
    <recommendedName>
        <fullName evidence="8">Glutamate 5-kinase</fullName>
        <ecNumber evidence="8">2.7.2.11</ecNumber>
    </recommendedName>
    <alternativeName>
        <fullName evidence="8">Gamma-glutamyl kinase</fullName>
        <shortName evidence="8">GK</shortName>
    </alternativeName>
</protein>
<keyword evidence="4 8" id="KW-0808">Transferase</keyword>
<dbReference type="PANTHER" id="PTHR43654">
    <property type="entry name" value="GLUTAMATE 5-KINASE"/>
    <property type="match status" value="1"/>
</dbReference>
<comment type="function">
    <text evidence="8">Catalyzes the transfer of a phosphate group to glutamate to form L-glutamate 5-phosphate.</text>
</comment>
<evidence type="ECO:0000256" key="1">
    <source>
        <dbReference type="ARBA" id="ARBA00022490"/>
    </source>
</evidence>
<dbReference type="CDD" id="cd04242">
    <property type="entry name" value="AAK_G5K_ProB"/>
    <property type="match status" value="1"/>
</dbReference>
<evidence type="ECO:0000256" key="2">
    <source>
        <dbReference type="ARBA" id="ARBA00022605"/>
    </source>
</evidence>
<accession>A0A3E3DWZ4</accession>
<comment type="subcellular location">
    <subcellularLocation>
        <location evidence="8">Cytoplasm</location>
    </subcellularLocation>
</comment>
<dbReference type="GO" id="GO:0004349">
    <property type="term" value="F:glutamate 5-kinase activity"/>
    <property type="evidence" value="ECO:0007669"/>
    <property type="project" value="UniProtKB-UniRule"/>
</dbReference>
<dbReference type="PANTHER" id="PTHR43654:SF1">
    <property type="entry name" value="ISOPENTENYL PHOSPHATE KINASE"/>
    <property type="match status" value="1"/>
</dbReference>
<feature type="binding site" evidence="8">
    <location>
        <position position="13"/>
    </location>
    <ligand>
        <name>ATP</name>
        <dbReference type="ChEBI" id="CHEBI:30616"/>
    </ligand>
</feature>
<feature type="domain" description="Aspartate/glutamate/uridylate kinase" evidence="9">
    <location>
        <begin position="8"/>
        <end position="236"/>
    </location>
</feature>
<evidence type="ECO:0000256" key="5">
    <source>
        <dbReference type="ARBA" id="ARBA00022741"/>
    </source>
</evidence>
<comment type="similarity">
    <text evidence="8">Belongs to the glutamate 5-kinase family.</text>
</comment>
<keyword evidence="5 8" id="KW-0547">Nucleotide-binding</keyword>
<dbReference type="PRINTS" id="PR00474">
    <property type="entry name" value="GLU5KINASE"/>
</dbReference>
<dbReference type="GO" id="GO:0005829">
    <property type="term" value="C:cytosol"/>
    <property type="evidence" value="ECO:0007669"/>
    <property type="project" value="TreeGrafter"/>
</dbReference>
<evidence type="ECO:0000256" key="8">
    <source>
        <dbReference type="HAMAP-Rule" id="MF_00456"/>
    </source>
</evidence>
<evidence type="ECO:0000313" key="10">
    <source>
        <dbReference type="EMBL" id="RGD73499.1"/>
    </source>
</evidence>
<dbReference type="GO" id="GO:0055129">
    <property type="term" value="P:L-proline biosynthetic process"/>
    <property type="evidence" value="ECO:0007669"/>
    <property type="project" value="UniProtKB-UniRule"/>
</dbReference>
<dbReference type="InterPro" id="IPR011529">
    <property type="entry name" value="Glu_5kinase"/>
</dbReference>
<keyword evidence="1 8" id="KW-0963">Cytoplasm</keyword>
<comment type="catalytic activity">
    <reaction evidence="8">
        <text>L-glutamate + ATP = L-glutamyl 5-phosphate + ADP</text>
        <dbReference type="Rhea" id="RHEA:14877"/>
        <dbReference type="ChEBI" id="CHEBI:29985"/>
        <dbReference type="ChEBI" id="CHEBI:30616"/>
        <dbReference type="ChEBI" id="CHEBI:58274"/>
        <dbReference type="ChEBI" id="CHEBI:456216"/>
        <dbReference type="EC" id="2.7.2.11"/>
    </reaction>
</comment>
<keyword evidence="3 8" id="KW-0641">Proline biosynthesis</keyword>
<comment type="pathway">
    <text evidence="8">Amino-acid biosynthesis; L-proline biosynthesis; L-glutamate 5-semialdehyde from L-glutamate: step 1/2.</text>
</comment>
<feature type="binding site" evidence="8">
    <location>
        <begin position="172"/>
        <end position="173"/>
    </location>
    <ligand>
        <name>ATP</name>
        <dbReference type="ChEBI" id="CHEBI:30616"/>
    </ligand>
</feature>
<proteinExistence type="inferred from homology"/>
<feature type="binding site" evidence="8">
    <location>
        <position position="152"/>
    </location>
    <ligand>
        <name>substrate</name>
    </ligand>
</feature>
<evidence type="ECO:0000256" key="7">
    <source>
        <dbReference type="ARBA" id="ARBA00022840"/>
    </source>
</evidence>
<dbReference type="Proteomes" id="UP000261212">
    <property type="component" value="Unassembled WGS sequence"/>
</dbReference>
<organism evidence="10 11">
    <name type="scientific">Anaerofustis stercorihominis</name>
    <dbReference type="NCBI Taxonomy" id="214853"/>
    <lineage>
        <taxon>Bacteria</taxon>
        <taxon>Bacillati</taxon>
        <taxon>Bacillota</taxon>
        <taxon>Clostridia</taxon>
        <taxon>Eubacteriales</taxon>
        <taxon>Eubacteriaceae</taxon>
        <taxon>Anaerofustis</taxon>
    </lineage>
</organism>
<dbReference type="EC" id="2.7.2.11" evidence="8"/>
<dbReference type="InterPro" id="IPR005715">
    <property type="entry name" value="Glu_5kinase/COase_Synthase"/>
</dbReference>
<dbReference type="AlphaFoldDB" id="A0A3E3DWZ4"/>
<dbReference type="InterPro" id="IPR019797">
    <property type="entry name" value="Glutamate_5-kinase_CS"/>
</dbReference>
<feature type="binding site" evidence="8">
    <location>
        <position position="140"/>
    </location>
    <ligand>
        <name>substrate</name>
    </ligand>
</feature>
<dbReference type="PROSITE" id="PS00902">
    <property type="entry name" value="GLUTAMATE_5_KINASE"/>
    <property type="match status" value="1"/>
</dbReference>
<evidence type="ECO:0000256" key="3">
    <source>
        <dbReference type="ARBA" id="ARBA00022650"/>
    </source>
</evidence>
<keyword evidence="6 8" id="KW-0418">Kinase</keyword>
<dbReference type="Gene3D" id="3.40.1160.10">
    <property type="entry name" value="Acetylglutamate kinase-like"/>
    <property type="match status" value="1"/>
</dbReference>
<reference evidence="10 11" key="1">
    <citation type="submission" date="2018-08" db="EMBL/GenBank/DDBJ databases">
        <title>A genome reference for cultivated species of the human gut microbiota.</title>
        <authorList>
            <person name="Zou Y."/>
            <person name="Xue W."/>
            <person name="Luo G."/>
        </authorList>
    </citation>
    <scope>NUCLEOTIDE SEQUENCE [LARGE SCALE GENOMIC DNA]</scope>
    <source>
        <strain evidence="10 11">AM25-6</strain>
    </source>
</reference>
<dbReference type="Pfam" id="PF00696">
    <property type="entry name" value="AA_kinase"/>
    <property type="match status" value="1"/>
</dbReference>
<dbReference type="FunFam" id="3.40.1160.10:FF:000018">
    <property type="entry name" value="Glutamate 5-kinase"/>
    <property type="match status" value="1"/>
</dbReference>
<evidence type="ECO:0000256" key="4">
    <source>
        <dbReference type="ARBA" id="ARBA00022679"/>
    </source>
</evidence>
<keyword evidence="7 8" id="KW-0067">ATP-binding</keyword>
<dbReference type="RefSeq" id="WP_117532514.1">
    <property type="nucleotide sequence ID" value="NZ_QUSM01000005.1"/>
</dbReference>
<dbReference type="UniPathway" id="UPA00098">
    <property type="reaction ID" value="UER00359"/>
</dbReference>
<keyword evidence="2 8" id="KW-0028">Amino-acid biosynthesis</keyword>
<dbReference type="GO" id="GO:0005524">
    <property type="term" value="F:ATP binding"/>
    <property type="evidence" value="ECO:0007669"/>
    <property type="project" value="UniProtKB-KW"/>
</dbReference>
<dbReference type="NCBIfam" id="TIGR01027">
    <property type="entry name" value="proB"/>
    <property type="match status" value="1"/>
</dbReference>
<dbReference type="PIRSF" id="PIRSF000729">
    <property type="entry name" value="GK"/>
    <property type="match status" value="1"/>
</dbReference>
<gene>
    <name evidence="8 10" type="primary">proB</name>
    <name evidence="10" type="ORF">DW687_09065</name>
</gene>
<name>A0A3E3DWZ4_9FIRM</name>